<gene>
    <name evidence="1" type="ORF">OEG85_03585</name>
</gene>
<accession>A0AA47ETR9</accession>
<organism evidence="1 2">
    <name type="scientific">Xanthomonas hortorum</name>
    <dbReference type="NCBI Taxonomy" id="56454"/>
    <lineage>
        <taxon>Bacteria</taxon>
        <taxon>Pseudomonadati</taxon>
        <taxon>Pseudomonadota</taxon>
        <taxon>Gammaproteobacteria</taxon>
        <taxon>Lysobacterales</taxon>
        <taxon>Lysobacteraceae</taxon>
        <taxon>Xanthomonas</taxon>
    </lineage>
</organism>
<dbReference type="Proteomes" id="UP001164737">
    <property type="component" value="Chromosome"/>
</dbReference>
<evidence type="ECO:0000313" key="1">
    <source>
        <dbReference type="EMBL" id="WAH65079.1"/>
    </source>
</evidence>
<dbReference type="AlphaFoldDB" id="A0AA47ETR9"/>
<reference evidence="1" key="1">
    <citation type="submission" date="2022-10" db="EMBL/GenBank/DDBJ databases">
        <title>Complete genome sequence resource for Xanthomonas hortorum isolated from Greek Oregano.</title>
        <authorList>
            <person name="Gonzalez-Tobon J."/>
            <person name="Helmann T.C."/>
            <person name="Daughtrey M."/>
            <person name="Stodghill P.V."/>
            <person name="Filiatrault M.J."/>
        </authorList>
    </citation>
    <scope>NUCLEOTIDE SEQUENCE</scope>
    <source>
        <strain evidence="1">Oregano 108</strain>
    </source>
</reference>
<protein>
    <submittedName>
        <fullName evidence="1">Uncharacterized protein</fullName>
    </submittedName>
</protein>
<name>A0AA47ETR9_9XANT</name>
<evidence type="ECO:0000313" key="2">
    <source>
        <dbReference type="Proteomes" id="UP001164737"/>
    </source>
</evidence>
<sequence length="87" mass="9275">MTLSLMRCGNALQACRQLGALVEAQLLTPCLFGALNELSTEDRQRSNKNAGQAGVFGATCDGSSGRLKRRCVTEAGWANEHHRAANA</sequence>
<dbReference type="EMBL" id="CP107241">
    <property type="protein sequence ID" value="WAH65079.1"/>
    <property type="molecule type" value="Genomic_DNA"/>
</dbReference>
<proteinExistence type="predicted"/>
<dbReference type="RefSeq" id="WP_268214067.1">
    <property type="nucleotide sequence ID" value="NZ_CP107241.1"/>
</dbReference>